<evidence type="ECO:0000256" key="5">
    <source>
        <dbReference type="ARBA" id="ARBA00023163"/>
    </source>
</evidence>
<evidence type="ECO:0000313" key="10">
    <source>
        <dbReference type="Proteomes" id="UP000078292"/>
    </source>
</evidence>
<evidence type="ECO:0000256" key="2">
    <source>
        <dbReference type="ARBA" id="ARBA00022490"/>
    </source>
</evidence>
<keyword evidence="10" id="KW-1185">Reference proteome</keyword>
<dbReference type="GO" id="GO:0003677">
    <property type="term" value="F:DNA binding"/>
    <property type="evidence" value="ECO:0007669"/>
    <property type="project" value="UniProtKB-UniRule"/>
</dbReference>
<evidence type="ECO:0000256" key="1">
    <source>
        <dbReference type="ARBA" id="ARBA00008724"/>
    </source>
</evidence>
<dbReference type="InterPro" id="IPR029072">
    <property type="entry name" value="YebC-like"/>
</dbReference>
<dbReference type="AlphaFoldDB" id="A0A1B7LZH9"/>
<dbReference type="InterPro" id="IPR049083">
    <property type="entry name" value="TACO1_YebC_N"/>
</dbReference>
<feature type="domain" description="TACO1/YebC-like N-terminal" evidence="8">
    <location>
        <begin position="5"/>
        <end position="75"/>
    </location>
</feature>
<dbReference type="EMBL" id="LXEY01000018">
    <property type="protein sequence ID" value="OAV60893.1"/>
    <property type="molecule type" value="Genomic_DNA"/>
</dbReference>
<dbReference type="HAMAP" id="MF_00693">
    <property type="entry name" value="Transcrip_reg_TACO1"/>
    <property type="match status" value="1"/>
</dbReference>
<comment type="caution">
    <text evidence="9">The sequence shown here is derived from an EMBL/GenBank/DDBJ whole genome shotgun (WGS) entry which is preliminary data.</text>
</comment>
<comment type="subcellular location">
    <subcellularLocation>
        <location evidence="6">Cytoplasm</location>
    </subcellularLocation>
</comment>
<dbReference type="FunFam" id="1.10.10.200:FF:000002">
    <property type="entry name" value="Probable transcriptional regulatory protein CLM62_37755"/>
    <property type="match status" value="1"/>
</dbReference>
<keyword evidence="2 6" id="KW-0963">Cytoplasm</keyword>
<organism evidence="9 10">
    <name type="scientific">Enteractinococcus helveticum</name>
    <dbReference type="NCBI Taxonomy" id="1837282"/>
    <lineage>
        <taxon>Bacteria</taxon>
        <taxon>Bacillati</taxon>
        <taxon>Actinomycetota</taxon>
        <taxon>Actinomycetes</taxon>
        <taxon>Micrococcales</taxon>
        <taxon>Micrococcaceae</taxon>
    </lineage>
</organism>
<dbReference type="Pfam" id="PF20772">
    <property type="entry name" value="TACO1_YebC_N"/>
    <property type="match status" value="1"/>
</dbReference>
<dbReference type="SUPFAM" id="SSF75625">
    <property type="entry name" value="YebC-like"/>
    <property type="match status" value="1"/>
</dbReference>
<dbReference type="PANTHER" id="PTHR12532:SF6">
    <property type="entry name" value="TRANSCRIPTIONAL REGULATORY PROTEIN YEBC-RELATED"/>
    <property type="match status" value="1"/>
</dbReference>
<keyword evidence="4 6" id="KW-0238">DNA-binding</keyword>
<reference evidence="9 10" key="1">
    <citation type="submission" date="2016-04" db="EMBL/GenBank/DDBJ databases">
        <title>First whole genome shotgun sequence of the bacterium Enteractinococcus sp. strain UASWS1574.</title>
        <authorList>
            <person name="Crovadore J."/>
            <person name="Chablais R."/>
            <person name="Lefort F."/>
        </authorList>
    </citation>
    <scope>NUCLEOTIDE SEQUENCE [LARGE SCALE GENOMIC DNA]</scope>
    <source>
        <strain evidence="9 10">UASWS1574</strain>
    </source>
</reference>
<dbReference type="InterPro" id="IPR017856">
    <property type="entry name" value="Integrase-like_N"/>
</dbReference>
<dbReference type="Pfam" id="PF01709">
    <property type="entry name" value="Transcrip_reg"/>
    <property type="match status" value="1"/>
</dbReference>
<dbReference type="NCBIfam" id="NF001030">
    <property type="entry name" value="PRK00110.1"/>
    <property type="match status" value="1"/>
</dbReference>
<dbReference type="Proteomes" id="UP000078292">
    <property type="component" value="Unassembled WGS sequence"/>
</dbReference>
<proteinExistence type="inferred from homology"/>
<accession>A0A1B7LZH9</accession>
<dbReference type="OrthoDB" id="9781053at2"/>
<evidence type="ECO:0000256" key="3">
    <source>
        <dbReference type="ARBA" id="ARBA00023015"/>
    </source>
</evidence>
<keyword evidence="3 6" id="KW-0805">Transcription regulation</keyword>
<keyword evidence="5 6" id="KW-0804">Transcription</keyword>
<dbReference type="NCBIfam" id="TIGR01033">
    <property type="entry name" value="YebC/PmpR family DNA-binding transcriptional regulator"/>
    <property type="match status" value="1"/>
</dbReference>
<evidence type="ECO:0000256" key="4">
    <source>
        <dbReference type="ARBA" id="ARBA00023125"/>
    </source>
</evidence>
<evidence type="ECO:0000259" key="8">
    <source>
        <dbReference type="Pfam" id="PF20772"/>
    </source>
</evidence>
<dbReference type="InterPro" id="IPR026564">
    <property type="entry name" value="Transcrip_reg_TACO1-like_dom3"/>
</dbReference>
<comment type="similarity">
    <text evidence="1 6">Belongs to the TACO1 family.</text>
</comment>
<dbReference type="PANTHER" id="PTHR12532">
    <property type="entry name" value="TRANSLATIONAL ACTIVATOR OF CYTOCHROME C OXIDASE 1"/>
    <property type="match status" value="1"/>
</dbReference>
<evidence type="ECO:0000313" key="9">
    <source>
        <dbReference type="EMBL" id="OAV60893.1"/>
    </source>
</evidence>
<dbReference type="GO" id="GO:0005829">
    <property type="term" value="C:cytosol"/>
    <property type="evidence" value="ECO:0007669"/>
    <property type="project" value="TreeGrafter"/>
</dbReference>
<dbReference type="NCBIfam" id="NF009044">
    <property type="entry name" value="PRK12378.1"/>
    <property type="match status" value="1"/>
</dbReference>
<protein>
    <recommendedName>
        <fullName evidence="6">Probable transcriptional regulatory protein A6F49_10460</fullName>
    </recommendedName>
</protein>
<sequence length="253" mass="27379">MAGHSKWHTTKHKKAALDAKRAKMYATHIKAIEVAARAGGADLDGNPALEVAVTKAKKQSVPNDNIDRAIKRGAGLTGEVVDYVEIMYEVRGPVGSALLIECLTDNRNRAASEVRATVTRNGGQMADPGSVAFMFERRGVVRVPAENNEEDDVMMAVIEAGAEEIVRSGTAFEIISDPSDVQSVSKALDDAAIEYESDDVEFYAEMKVELDAKAASSFVQLWDAVEELDDVQNVYTNVEISAEVLEEMAAQDA</sequence>
<dbReference type="InterPro" id="IPR048300">
    <property type="entry name" value="TACO1_YebC-like_2nd/3rd_dom"/>
</dbReference>
<dbReference type="InterPro" id="IPR002876">
    <property type="entry name" value="Transcrip_reg_TACO1-like"/>
</dbReference>
<dbReference type="Gene3D" id="1.10.10.200">
    <property type="match status" value="1"/>
</dbReference>
<dbReference type="Gene3D" id="3.30.70.980">
    <property type="match status" value="2"/>
</dbReference>
<gene>
    <name evidence="9" type="ORF">A6F49_10460</name>
</gene>
<dbReference type="STRING" id="1837282.A6F49_10460"/>
<evidence type="ECO:0000256" key="6">
    <source>
        <dbReference type="HAMAP-Rule" id="MF_00693"/>
    </source>
</evidence>
<name>A0A1B7LZH9_9MICC</name>
<evidence type="ECO:0000259" key="7">
    <source>
        <dbReference type="Pfam" id="PF01709"/>
    </source>
</evidence>
<dbReference type="GO" id="GO:0006355">
    <property type="term" value="P:regulation of DNA-templated transcription"/>
    <property type="evidence" value="ECO:0007669"/>
    <property type="project" value="UniProtKB-UniRule"/>
</dbReference>
<dbReference type="RefSeq" id="WP_043057926.1">
    <property type="nucleotide sequence ID" value="NZ_LXEY01000018.1"/>
</dbReference>
<feature type="domain" description="TACO1/YebC-like second and third" evidence="7">
    <location>
        <begin position="83"/>
        <end position="238"/>
    </location>
</feature>